<feature type="domain" description="LTD" evidence="4">
    <location>
        <begin position="129"/>
        <end position="236"/>
    </location>
</feature>
<dbReference type="STRING" id="1802202.A2730_00395"/>
<dbReference type="GO" id="GO:0006281">
    <property type="term" value="P:DNA repair"/>
    <property type="evidence" value="ECO:0007669"/>
    <property type="project" value="InterPro"/>
</dbReference>
<dbReference type="SMART" id="SM00278">
    <property type="entry name" value="HhH1"/>
    <property type="match status" value="2"/>
</dbReference>
<dbReference type="InterPro" id="IPR051675">
    <property type="entry name" value="Endo/Exo/Phosphatase_dom_1"/>
</dbReference>
<dbReference type="PANTHER" id="PTHR21180:SF32">
    <property type="entry name" value="ENDONUCLEASE_EXONUCLEASE_PHOSPHATASE FAMILY DOMAIN-CONTAINING PROTEIN 1"/>
    <property type="match status" value="1"/>
</dbReference>
<evidence type="ECO:0000256" key="3">
    <source>
        <dbReference type="SAM" id="SignalP"/>
    </source>
</evidence>
<accession>A0A1G2HPC8</accession>
<feature type="transmembrane region" description="Helical" evidence="2">
    <location>
        <begin position="311"/>
        <end position="333"/>
    </location>
</feature>
<dbReference type="EMBL" id="MHOO01000011">
    <property type="protein sequence ID" value="OGZ63738.1"/>
    <property type="molecule type" value="Genomic_DNA"/>
</dbReference>
<evidence type="ECO:0000313" key="5">
    <source>
        <dbReference type="EMBL" id="OGZ63738.1"/>
    </source>
</evidence>
<keyword evidence="3" id="KW-0732">Signal</keyword>
<sequence length="346" mass="36750">MKKMKKVLLTFLVLLLASLFVFAADKVEINTASLPQLEELTGVGPTIAQRIVDARPFSSVDDLLRVKGIGEKTLQKIKDQGLAYVLGSDSAKSSGETTGAEPSAQVENSSPPVQEQNNVVSSAPKLEASPAPDTIIYPGGIVINEILPAPEGPDDTSEWIELYNANSFDVDMGGWKIKDSQGALTEYTFPKNITILGKGYLVLKRPATNITLNNDQDSLDLILPNGKIVSSASYQNAPKNQSYNGTASGWQWSSTLTPGAANKITQILPENKKSDKSNAGNLALAAAGPSIGDSAGSLLSAPLGKGMSDPWLLFLTAITLAIVSASAVLIINLKLKKKKVENQFEI</sequence>
<dbReference type="InterPro" id="IPR001322">
    <property type="entry name" value="Lamin_tail_dom"/>
</dbReference>
<name>A0A1G2HPC8_9BACT</name>
<dbReference type="GO" id="GO:0015627">
    <property type="term" value="C:type II protein secretion system complex"/>
    <property type="evidence" value="ECO:0007669"/>
    <property type="project" value="TreeGrafter"/>
</dbReference>
<proteinExistence type="predicted"/>
<dbReference type="GO" id="GO:0003677">
    <property type="term" value="F:DNA binding"/>
    <property type="evidence" value="ECO:0007669"/>
    <property type="project" value="InterPro"/>
</dbReference>
<keyword evidence="2" id="KW-0812">Transmembrane</keyword>
<dbReference type="SUPFAM" id="SSF47781">
    <property type="entry name" value="RuvA domain 2-like"/>
    <property type="match status" value="1"/>
</dbReference>
<organism evidence="5 6">
    <name type="scientific">Candidatus Staskawiczbacteria bacterium RIFCSPHIGHO2_01_FULL_39_25</name>
    <dbReference type="NCBI Taxonomy" id="1802202"/>
    <lineage>
        <taxon>Bacteria</taxon>
        <taxon>Candidatus Staskawicziibacteriota</taxon>
    </lineage>
</organism>
<protein>
    <recommendedName>
        <fullName evidence="4">LTD domain-containing protein</fullName>
    </recommendedName>
</protein>
<keyword evidence="2" id="KW-0472">Membrane</keyword>
<reference evidence="5 6" key="1">
    <citation type="journal article" date="2016" name="Nat. Commun.">
        <title>Thousands of microbial genomes shed light on interconnected biogeochemical processes in an aquifer system.</title>
        <authorList>
            <person name="Anantharaman K."/>
            <person name="Brown C.T."/>
            <person name="Hug L.A."/>
            <person name="Sharon I."/>
            <person name="Castelle C.J."/>
            <person name="Probst A.J."/>
            <person name="Thomas B.C."/>
            <person name="Singh A."/>
            <person name="Wilkins M.J."/>
            <person name="Karaoz U."/>
            <person name="Brodie E.L."/>
            <person name="Williams K.H."/>
            <person name="Hubbard S.S."/>
            <person name="Banfield J.F."/>
        </authorList>
    </citation>
    <scope>NUCLEOTIDE SEQUENCE [LARGE SCALE GENOMIC DNA]</scope>
</reference>
<dbReference type="PANTHER" id="PTHR21180">
    <property type="entry name" value="ENDONUCLEASE/EXONUCLEASE/PHOSPHATASE FAMILY DOMAIN-CONTAINING PROTEIN 1"/>
    <property type="match status" value="1"/>
</dbReference>
<feature type="chain" id="PRO_5009583147" description="LTD domain-containing protein" evidence="3">
    <location>
        <begin position="24"/>
        <end position="346"/>
    </location>
</feature>
<evidence type="ECO:0000256" key="2">
    <source>
        <dbReference type="SAM" id="Phobius"/>
    </source>
</evidence>
<feature type="compositionally biased region" description="Polar residues" evidence="1">
    <location>
        <begin position="105"/>
        <end position="121"/>
    </location>
</feature>
<dbReference type="Proteomes" id="UP000176855">
    <property type="component" value="Unassembled WGS sequence"/>
</dbReference>
<keyword evidence="2" id="KW-1133">Transmembrane helix</keyword>
<dbReference type="InterPro" id="IPR010994">
    <property type="entry name" value="RuvA_2-like"/>
</dbReference>
<dbReference type="Gene3D" id="2.60.40.1260">
    <property type="entry name" value="Lamin Tail domain"/>
    <property type="match status" value="1"/>
</dbReference>
<dbReference type="Pfam" id="PF00932">
    <property type="entry name" value="LTD"/>
    <property type="match status" value="1"/>
</dbReference>
<gene>
    <name evidence="5" type="ORF">A2730_00395</name>
</gene>
<comment type="caution">
    <text evidence="5">The sequence shown here is derived from an EMBL/GenBank/DDBJ whole genome shotgun (WGS) entry which is preliminary data.</text>
</comment>
<evidence type="ECO:0000313" key="6">
    <source>
        <dbReference type="Proteomes" id="UP000176855"/>
    </source>
</evidence>
<dbReference type="SUPFAM" id="SSF74853">
    <property type="entry name" value="Lamin A/C globular tail domain"/>
    <property type="match status" value="1"/>
</dbReference>
<evidence type="ECO:0000259" key="4">
    <source>
        <dbReference type="PROSITE" id="PS51841"/>
    </source>
</evidence>
<feature type="signal peptide" evidence="3">
    <location>
        <begin position="1"/>
        <end position="23"/>
    </location>
</feature>
<dbReference type="InterPro" id="IPR003583">
    <property type="entry name" value="Hlx-hairpin-Hlx_DNA-bd_motif"/>
</dbReference>
<dbReference type="Pfam" id="PF12836">
    <property type="entry name" value="HHH_3"/>
    <property type="match status" value="1"/>
</dbReference>
<dbReference type="AlphaFoldDB" id="A0A1G2HPC8"/>
<dbReference type="GO" id="GO:0015628">
    <property type="term" value="P:protein secretion by the type II secretion system"/>
    <property type="evidence" value="ECO:0007669"/>
    <property type="project" value="TreeGrafter"/>
</dbReference>
<evidence type="ECO:0000256" key="1">
    <source>
        <dbReference type="SAM" id="MobiDB-lite"/>
    </source>
</evidence>
<feature type="region of interest" description="Disordered" evidence="1">
    <location>
        <begin position="93"/>
        <end position="126"/>
    </location>
</feature>
<dbReference type="Gene3D" id="1.10.150.320">
    <property type="entry name" value="Photosystem II 12 kDa extrinsic protein"/>
    <property type="match status" value="1"/>
</dbReference>
<dbReference type="PROSITE" id="PS51841">
    <property type="entry name" value="LTD"/>
    <property type="match status" value="1"/>
</dbReference>
<dbReference type="InterPro" id="IPR036415">
    <property type="entry name" value="Lamin_tail_dom_sf"/>
</dbReference>